<dbReference type="Gene3D" id="1.10.10.10">
    <property type="entry name" value="Winged helix-like DNA-binding domain superfamily/Winged helix DNA-binding domain"/>
    <property type="match status" value="1"/>
</dbReference>
<dbReference type="InterPro" id="IPR050679">
    <property type="entry name" value="Bact_HTH_transcr_reg"/>
</dbReference>
<keyword evidence="6" id="KW-1185">Reference proteome</keyword>
<keyword evidence="3" id="KW-0804">Transcription</keyword>
<keyword evidence="2" id="KW-0238">DNA-binding</keyword>
<evidence type="ECO:0000256" key="3">
    <source>
        <dbReference type="ARBA" id="ARBA00023163"/>
    </source>
</evidence>
<dbReference type="InterPro" id="IPR011663">
    <property type="entry name" value="UTRA"/>
</dbReference>
<dbReference type="Proteomes" id="UP001202867">
    <property type="component" value="Unassembled WGS sequence"/>
</dbReference>
<evidence type="ECO:0000313" key="5">
    <source>
        <dbReference type="EMBL" id="MCK0209710.1"/>
    </source>
</evidence>
<dbReference type="PANTHER" id="PTHR44846:SF1">
    <property type="entry name" value="MANNOSYL-D-GLYCERATE TRANSPORT_METABOLISM SYSTEM REPRESSOR MNGR-RELATED"/>
    <property type="match status" value="1"/>
</dbReference>
<dbReference type="SMART" id="SM00866">
    <property type="entry name" value="UTRA"/>
    <property type="match status" value="1"/>
</dbReference>
<accession>A0ABT0DR07</accession>
<dbReference type="Pfam" id="PF07702">
    <property type="entry name" value="UTRA"/>
    <property type="match status" value="1"/>
</dbReference>
<sequence length="268" mass="29576">MKRSNDMGPDKELVLPPLRAAVGSPLWLQLKHALRDLVTFELKPGDRIPTEPDLCRHYGLSRITVRQAVTSLVDEGLLKRQQGRGTFVLAARLAQHLGDADHFLNSGFDAEPAEHVQLFSAETAPAPDWLAHKLGIAAGSDVFKIRKVLALPAAPPVAFRTTFIASALAPNLLRLNLSVPMYAVLERDFGMSIVSADEIIEFILADDFRSSMLSVPVGHPLILVERITYLESGAAVECSRAYYRADRFRFEHRLQRSGNAQRSAVSVT</sequence>
<dbReference type="RefSeq" id="WP_247202209.1">
    <property type="nucleotide sequence ID" value="NZ_JALKCG010000008.1"/>
</dbReference>
<evidence type="ECO:0000313" key="6">
    <source>
        <dbReference type="Proteomes" id="UP001202867"/>
    </source>
</evidence>
<dbReference type="SUPFAM" id="SSF64288">
    <property type="entry name" value="Chorismate lyase-like"/>
    <property type="match status" value="1"/>
</dbReference>
<proteinExistence type="predicted"/>
<dbReference type="PRINTS" id="PR00035">
    <property type="entry name" value="HTHGNTR"/>
</dbReference>
<evidence type="ECO:0000256" key="2">
    <source>
        <dbReference type="ARBA" id="ARBA00023125"/>
    </source>
</evidence>
<keyword evidence="1" id="KW-0805">Transcription regulation</keyword>
<dbReference type="EMBL" id="JALKCG010000008">
    <property type="protein sequence ID" value="MCK0209710.1"/>
    <property type="molecule type" value="Genomic_DNA"/>
</dbReference>
<dbReference type="InterPro" id="IPR036390">
    <property type="entry name" value="WH_DNA-bd_sf"/>
</dbReference>
<gene>
    <name evidence="5" type="ORF">MWN33_16880</name>
</gene>
<dbReference type="SUPFAM" id="SSF46785">
    <property type="entry name" value="Winged helix' DNA-binding domain"/>
    <property type="match status" value="1"/>
</dbReference>
<dbReference type="InterPro" id="IPR028978">
    <property type="entry name" value="Chorismate_lyase_/UTRA_dom_sf"/>
</dbReference>
<dbReference type="InterPro" id="IPR000524">
    <property type="entry name" value="Tscrpt_reg_HTH_GntR"/>
</dbReference>
<dbReference type="Pfam" id="PF00392">
    <property type="entry name" value="GntR"/>
    <property type="match status" value="1"/>
</dbReference>
<dbReference type="InterPro" id="IPR036388">
    <property type="entry name" value="WH-like_DNA-bd_sf"/>
</dbReference>
<dbReference type="Gene3D" id="3.40.1410.10">
    <property type="entry name" value="Chorismate lyase-like"/>
    <property type="match status" value="1"/>
</dbReference>
<dbReference type="PROSITE" id="PS50949">
    <property type="entry name" value="HTH_GNTR"/>
    <property type="match status" value="1"/>
</dbReference>
<name>A0ABT0DR07_9HYPH</name>
<organism evidence="5 6">
    <name type="scientific">Ancylobacter koreensis</name>
    <dbReference type="NCBI Taxonomy" id="266121"/>
    <lineage>
        <taxon>Bacteria</taxon>
        <taxon>Pseudomonadati</taxon>
        <taxon>Pseudomonadota</taxon>
        <taxon>Alphaproteobacteria</taxon>
        <taxon>Hyphomicrobiales</taxon>
        <taxon>Xanthobacteraceae</taxon>
        <taxon>Ancylobacter</taxon>
    </lineage>
</organism>
<dbReference type="PANTHER" id="PTHR44846">
    <property type="entry name" value="MANNOSYL-D-GLYCERATE TRANSPORT/METABOLISM SYSTEM REPRESSOR MNGR-RELATED"/>
    <property type="match status" value="1"/>
</dbReference>
<dbReference type="SMART" id="SM00345">
    <property type="entry name" value="HTH_GNTR"/>
    <property type="match status" value="1"/>
</dbReference>
<feature type="domain" description="HTH gntR-type" evidence="4">
    <location>
        <begin position="24"/>
        <end position="91"/>
    </location>
</feature>
<dbReference type="CDD" id="cd07377">
    <property type="entry name" value="WHTH_GntR"/>
    <property type="match status" value="1"/>
</dbReference>
<reference evidence="6" key="1">
    <citation type="submission" date="2023-07" db="EMBL/GenBank/DDBJ databases">
        <title>Ancylobacter moscoviensis sp. nov., facultatively methylotrophic bacteria from activated sludge and the reclassification of Starkeya novella (Starkey 1934) Kelly et al. 2000 as Ancylobacter novellus comb. nov., Starkeya koreensis Im et al. 2006 as Ancylobacter koreensis comb.nov., Angulomicrobium tetraedrale Vasil'eva et al. 1986 as Ancylobacter tetraedralis comb. nov., Angulomicrobium amanitiforme Fritz et al. 2004 as Ancylobacter amanitiformis comb. nov. and Methylorhabdus multivorans Doronina et al. 1996 as Ancylobacter multivorans comb. nov. and emended description of the genus Ancylobacter.</title>
        <authorList>
            <person name="Doronina N."/>
            <person name="Chemodurova A."/>
            <person name="Grouzdev D."/>
            <person name="Koziaeva V."/>
            <person name="Shi W."/>
            <person name="Wu L."/>
            <person name="Kaparullina E."/>
        </authorList>
    </citation>
    <scope>NUCLEOTIDE SEQUENCE [LARGE SCALE GENOMIC DNA]</scope>
    <source>
        <strain evidence="6">Jip08</strain>
    </source>
</reference>
<comment type="caution">
    <text evidence="5">The sequence shown here is derived from an EMBL/GenBank/DDBJ whole genome shotgun (WGS) entry which is preliminary data.</text>
</comment>
<protein>
    <submittedName>
        <fullName evidence="5">GntR family transcriptional regulator</fullName>
    </submittedName>
</protein>
<evidence type="ECO:0000259" key="4">
    <source>
        <dbReference type="PROSITE" id="PS50949"/>
    </source>
</evidence>
<evidence type="ECO:0000256" key="1">
    <source>
        <dbReference type="ARBA" id="ARBA00023015"/>
    </source>
</evidence>